<feature type="region of interest" description="Disordered" evidence="1">
    <location>
        <begin position="1"/>
        <end position="44"/>
    </location>
</feature>
<feature type="region of interest" description="Disordered" evidence="1">
    <location>
        <begin position="192"/>
        <end position="213"/>
    </location>
</feature>
<reference evidence="3" key="1">
    <citation type="submission" date="2013-01" db="EMBL/GenBank/DDBJ databases">
        <title>Draft Genome Sequence of a Mulberry Tree, Morus notabilis C.K. Schneid.</title>
        <authorList>
            <person name="He N."/>
            <person name="Zhao S."/>
        </authorList>
    </citation>
    <scope>NUCLEOTIDE SEQUENCE</scope>
</reference>
<accession>W9SZZ5</accession>
<name>W9SZZ5_9ROSA</name>
<dbReference type="EMBL" id="KE346352">
    <property type="protein sequence ID" value="EXC34925.1"/>
    <property type="molecule type" value="Genomic_DNA"/>
</dbReference>
<dbReference type="Pfam" id="PF03004">
    <property type="entry name" value="Transposase_24"/>
    <property type="match status" value="1"/>
</dbReference>
<gene>
    <name evidence="2" type="ORF">L484_020042</name>
</gene>
<dbReference type="Proteomes" id="UP000030645">
    <property type="component" value="Unassembled WGS sequence"/>
</dbReference>
<proteinExistence type="predicted"/>
<dbReference type="InterPro" id="IPR004252">
    <property type="entry name" value="Probable_transposase_24"/>
</dbReference>
<evidence type="ECO:0000313" key="3">
    <source>
        <dbReference type="Proteomes" id="UP000030645"/>
    </source>
</evidence>
<dbReference type="AlphaFoldDB" id="W9SZZ5"/>
<evidence type="ECO:0000313" key="2">
    <source>
        <dbReference type="EMBL" id="EXC34925.1"/>
    </source>
</evidence>
<sequence>MAGPVATCASSSGGAQPSPGPHKVPAFCESAPEPRQRKGRGGAKGYEIAQKVIQDGKITVEFDEAGVGIHTRDICEPFHDAWKDISDMGKRTIQNRMLFIRKLTMRFNDVKLFCKDWFNMDSEKISGTNKTNRSNQKYPSLHGRVSYSQHHNKKVSTETQKPMSTIDNWANMHRHGASWVNTQAEQTFNTLEETRQTQRTQSTSSSTRPTFDEHGVLEQVLACVEDIR</sequence>
<keyword evidence="3" id="KW-1185">Reference proteome</keyword>
<feature type="compositionally biased region" description="Low complexity" evidence="1">
    <location>
        <begin position="197"/>
        <end position="208"/>
    </location>
</feature>
<protein>
    <submittedName>
        <fullName evidence="2">Uncharacterized protein</fullName>
    </submittedName>
</protein>
<evidence type="ECO:0000256" key="1">
    <source>
        <dbReference type="SAM" id="MobiDB-lite"/>
    </source>
</evidence>
<organism evidence="2 3">
    <name type="scientific">Morus notabilis</name>
    <dbReference type="NCBI Taxonomy" id="981085"/>
    <lineage>
        <taxon>Eukaryota</taxon>
        <taxon>Viridiplantae</taxon>
        <taxon>Streptophyta</taxon>
        <taxon>Embryophyta</taxon>
        <taxon>Tracheophyta</taxon>
        <taxon>Spermatophyta</taxon>
        <taxon>Magnoliopsida</taxon>
        <taxon>eudicotyledons</taxon>
        <taxon>Gunneridae</taxon>
        <taxon>Pentapetalae</taxon>
        <taxon>rosids</taxon>
        <taxon>fabids</taxon>
        <taxon>Rosales</taxon>
        <taxon>Moraceae</taxon>
        <taxon>Moreae</taxon>
        <taxon>Morus</taxon>
    </lineage>
</organism>